<dbReference type="GO" id="GO:0048476">
    <property type="term" value="C:Holliday junction resolvase complex"/>
    <property type="evidence" value="ECO:0007669"/>
    <property type="project" value="UniProtKB-UniRule"/>
</dbReference>
<dbReference type="SUPFAM" id="SSF52980">
    <property type="entry name" value="Restriction endonuclease-like"/>
    <property type="match status" value="1"/>
</dbReference>
<organism evidence="16 17">
    <name type="scientific">Hepatospora eriocheir</name>
    <dbReference type="NCBI Taxonomy" id="1081669"/>
    <lineage>
        <taxon>Eukaryota</taxon>
        <taxon>Fungi</taxon>
        <taxon>Fungi incertae sedis</taxon>
        <taxon>Microsporidia</taxon>
        <taxon>Hepatosporidae</taxon>
        <taxon>Hepatospora</taxon>
    </lineage>
</organism>
<keyword evidence="8 14" id="KW-0378">Hydrolase</keyword>
<evidence type="ECO:0000256" key="14">
    <source>
        <dbReference type="RuleBase" id="RU369042"/>
    </source>
</evidence>
<dbReference type="GO" id="GO:0046872">
    <property type="term" value="F:metal ion binding"/>
    <property type="evidence" value="ECO:0007669"/>
    <property type="project" value="UniProtKB-UniRule"/>
</dbReference>
<dbReference type="Gene3D" id="3.40.50.10130">
    <property type="match status" value="1"/>
</dbReference>
<dbReference type="EC" id="3.1.22.-" evidence="14"/>
<dbReference type="PANTHER" id="PTHR13451:SF0">
    <property type="entry name" value="CROSSOVER JUNCTION ENDONUCLEASE MUS81"/>
    <property type="match status" value="1"/>
</dbReference>
<evidence type="ECO:0000256" key="3">
    <source>
        <dbReference type="ARBA" id="ARBA00010015"/>
    </source>
</evidence>
<evidence type="ECO:0000313" key="17">
    <source>
        <dbReference type="Proteomes" id="UP000192356"/>
    </source>
</evidence>
<dbReference type="GO" id="GO:0005634">
    <property type="term" value="C:nucleus"/>
    <property type="evidence" value="ECO:0007669"/>
    <property type="project" value="UniProtKB-SubCell"/>
</dbReference>
<dbReference type="InterPro" id="IPR006166">
    <property type="entry name" value="ERCC4_domain"/>
</dbReference>
<protein>
    <recommendedName>
        <fullName evidence="14">Crossover junction endonuclease MUS81</fullName>
        <ecNumber evidence="14">3.1.22.-</ecNumber>
    </recommendedName>
</protein>
<dbReference type="InterPro" id="IPR042530">
    <property type="entry name" value="EME1/EME2_C"/>
</dbReference>
<evidence type="ECO:0000256" key="10">
    <source>
        <dbReference type="ARBA" id="ARBA00023172"/>
    </source>
</evidence>
<gene>
    <name evidence="16" type="primary">MUS81</name>
    <name evidence="16" type="ORF">HERIO_12</name>
</gene>
<evidence type="ECO:0000256" key="11">
    <source>
        <dbReference type="ARBA" id="ARBA00023204"/>
    </source>
</evidence>
<evidence type="ECO:0000256" key="8">
    <source>
        <dbReference type="ARBA" id="ARBA00022801"/>
    </source>
</evidence>
<keyword evidence="17" id="KW-1185">Reference proteome</keyword>
<dbReference type="InterPro" id="IPR047416">
    <property type="entry name" value="XPF_nuclease_Mus81"/>
</dbReference>
<dbReference type="AlphaFoldDB" id="A0A1X0QEB1"/>
<keyword evidence="13" id="KW-0469">Meiosis</keyword>
<feature type="domain" description="ERCC4" evidence="15">
    <location>
        <begin position="333"/>
        <end position="425"/>
    </location>
</feature>
<keyword evidence="9 14" id="KW-0460">Magnesium</keyword>
<reference evidence="16 17" key="1">
    <citation type="journal article" date="2017" name="Environ. Microbiol.">
        <title>Decay of the glycolytic pathway and adaptation to intranuclear parasitism within Enterocytozoonidae microsporidia.</title>
        <authorList>
            <person name="Wiredu Boakye D."/>
            <person name="Jaroenlak P."/>
            <person name="Prachumwat A."/>
            <person name="Williams T.A."/>
            <person name="Bateman K.S."/>
            <person name="Itsathitphaisarn O."/>
            <person name="Sritunyalucksana K."/>
            <person name="Paszkiewicz K.H."/>
            <person name="Moore K.A."/>
            <person name="Stentiford G.D."/>
            <person name="Williams B.A."/>
        </authorList>
    </citation>
    <scope>NUCLEOTIDE SEQUENCE [LARGE SCALE GENOMIC DNA]</scope>
    <source>
        <strain evidence="16 17">GB1</strain>
    </source>
</reference>
<comment type="function">
    <text evidence="14">Interacts with EME1 to form a DNA structure-specific endonuclease with substrate preference for branched DNA structures with a 5'-end at the branch nick. Typical substrates include 3'-flap structures, D-loops, replication forks and nicked Holliday junctions. May be required in mitosis for the processing of stalled or collapsed replication fork intermediates. May be required in meiosis for the repair of meiosis-specific double strand breaks subsequent to single-end invasion (SEI).</text>
</comment>
<dbReference type="Proteomes" id="UP000192356">
    <property type="component" value="Unassembled WGS sequence"/>
</dbReference>
<evidence type="ECO:0000256" key="5">
    <source>
        <dbReference type="ARBA" id="ARBA00022723"/>
    </source>
</evidence>
<dbReference type="GO" id="GO:0000712">
    <property type="term" value="P:resolution of meiotic recombination intermediates"/>
    <property type="evidence" value="ECO:0007669"/>
    <property type="project" value="TreeGrafter"/>
</dbReference>
<dbReference type="GO" id="GO:0000727">
    <property type="term" value="P:double-strand break repair via break-induced replication"/>
    <property type="evidence" value="ECO:0007669"/>
    <property type="project" value="UniProtKB-UniRule"/>
</dbReference>
<dbReference type="GO" id="GO:0006308">
    <property type="term" value="P:DNA catabolic process"/>
    <property type="evidence" value="ECO:0007669"/>
    <property type="project" value="UniProtKB-UniRule"/>
</dbReference>
<comment type="subunit">
    <text evidence="14">Interacts with EME1.</text>
</comment>
<dbReference type="GO" id="GO:0008821">
    <property type="term" value="F:crossover junction DNA endonuclease activity"/>
    <property type="evidence" value="ECO:0007669"/>
    <property type="project" value="UniProtKB-UniRule"/>
</dbReference>
<dbReference type="VEuPathDB" id="MicrosporidiaDB:A0H76_1030"/>
<dbReference type="Pfam" id="PF02732">
    <property type="entry name" value="ERCC4"/>
    <property type="match status" value="1"/>
</dbReference>
<evidence type="ECO:0000313" key="16">
    <source>
        <dbReference type="EMBL" id="ORD98110.1"/>
    </source>
</evidence>
<evidence type="ECO:0000256" key="9">
    <source>
        <dbReference type="ARBA" id="ARBA00022842"/>
    </source>
</evidence>
<keyword evidence="10 14" id="KW-0233">DNA recombination</keyword>
<dbReference type="InterPro" id="IPR036388">
    <property type="entry name" value="WH-like_DNA-bd_sf"/>
</dbReference>
<keyword evidence="12 14" id="KW-0539">Nucleus</keyword>
<evidence type="ECO:0000256" key="12">
    <source>
        <dbReference type="ARBA" id="ARBA00023242"/>
    </source>
</evidence>
<name>A0A1X0QEB1_9MICR</name>
<dbReference type="Gene3D" id="1.10.150.670">
    <property type="entry name" value="Crossover junction endonuclease EME1, DNA-binding domain"/>
    <property type="match status" value="1"/>
</dbReference>
<evidence type="ECO:0000256" key="6">
    <source>
        <dbReference type="ARBA" id="ARBA00022759"/>
    </source>
</evidence>
<dbReference type="GO" id="GO:0003677">
    <property type="term" value="F:DNA binding"/>
    <property type="evidence" value="ECO:0007669"/>
    <property type="project" value="UniProtKB-UniRule"/>
</dbReference>
<keyword evidence="7 14" id="KW-0227">DNA damage</keyword>
<accession>A0A1X0QEB1</accession>
<dbReference type="InterPro" id="IPR033309">
    <property type="entry name" value="Mus81"/>
</dbReference>
<evidence type="ECO:0000256" key="13">
    <source>
        <dbReference type="ARBA" id="ARBA00023254"/>
    </source>
</evidence>
<evidence type="ECO:0000256" key="7">
    <source>
        <dbReference type="ARBA" id="ARBA00022763"/>
    </source>
</evidence>
<dbReference type="OrthoDB" id="5963188at2759"/>
<comment type="caution">
    <text evidence="16">The sequence shown here is derived from an EMBL/GenBank/DDBJ whole genome shotgun (WGS) entry which is preliminary data.</text>
</comment>
<dbReference type="PANTHER" id="PTHR13451">
    <property type="entry name" value="CLASS II CROSSOVER JUNCTION ENDONUCLEASE MUS81"/>
    <property type="match status" value="1"/>
</dbReference>
<dbReference type="EMBL" id="LVKB01000001">
    <property type="protein sequence ID" value="ORD98110.1"/>
    <property type="molecule type" value="Genomic_DNA"/>
</dbReference>
<dbReference type="GO" id="GO:0031573">
    <property type="term" value="P:mitotic intra-S DNA damage checkpoint signaling"/>
    <property type="evidence" value="ECO:0007669"/>
    <property type="project" value="TreeGrafter"/>
</dbReference>
<comment type="cofactor">
    <cofactor evidence="1 14">
        <name>Mg(2+)</name>
        <dbReference type="ChEBI" id="CHEBI:18420"/>
    </cofactor>
</comment>
<evidence type="ECO:0000256" key="1">
    <source>
        <dbReference type="ARBA" id="ARBA00001946"/>
    </source>
</evidence>
<keyword evidence="6 14" id="KW-0255">Endonuclease</keyword>
<dbReference type="VEuPathDB" id="MicrosporidiaDB:HERIO_12"/>
<keyword evidence="11 14" id="KW-0234">DNA repair</keyword>
<evidence type="ECO:0000256" key="4">
    <source>
        <dbReference type="ARBA" id="ARBA00022722"/>
    </source>
</evidence>
<dbReference type="InterPro" id="IPR011335">
    <property type="entry name" value="Restrct_endonuc-II-like"/>
</dbReference>
<sequence>MPDRTFHESVVAAVNMLVSKTRSRRSLRLFTYSKLSKALKSTVIHNFEELKNMKYVGDKIFSEIKYTMEKGKGKIVEEKIVIDKSNNTTKLDEELAEIKYELNHLSSNLSDLEIKYGIKKPKNLPENKDLIVDEKQSDDIIIETDSVLVENNNSLDNIVKERHDIIEEMDFIISVDRVETNGILDFFDSTDFKNDLNEINKITIEENNRMSQNTFIDKSTVLKNEYKLDIKNEKTKITRKRSYVPQLNTVPYCILKGLYFYSNNEGIHKYILYSKVSKWLGMDVGKNDKVLIKRNLITLVENKYYLTTEGTELCEKLFRGVKKEIETNNNELTLVIDSREKKNNRNRIYFQHYFMNTANIKNVETRMLEVGDFVWIKNERVLNFIIERKANEDFRLSVTDGRYLDQLKRLKVFDFQIFYLIENLTKRNDNLNKLVKKSLTGLKIQKNVTVIETKNTIETAQFISKLNTYIKENEEETEELCGYGSFLEEGDKNRTLTVNSIFIEALSSIKRCTREKAKLIVEKYHSVFELIQTIQLKGEEFIKKEIIMLLITHKLDYGARQIASDIVRYFT</sequence>
<proteinExistence type="inferred from homology"/>
<dbReference type="SMART" id="SM00891">
    <property type="entry name" value="ERCC4"/>
    <property type="match status" value="1"/>
</dbReference>
<dbReference type="GO" id="GO:0048257">
    <property type="term" value="F:3'-flap endonuclease activity"/>
    <property type="evidence" value="ECO:0007669"/>
    <property type="project" value="TreeGrafter"/>
</dbReference>
<keyword evidence="4 14" id="KW-0540">Nuclease</keyword>
<comment type="subcellular location">
    <subcellularLocation>
        <location evidence="2 14">Nucleus</location>
    </subcellularLocation>
</comment>
<keyword evidence="5 14" id="KW-0479">Metal-binding</keyword>
<dbReference type="CDD" id="cd20074">
    <property type="entry name" value="XPF_nuclease_Mus81"/>
    <property type="match status" value="1"/>
</dbReference>
<evidence type="ECO:0000256" key="2">
    <source>
        <dbReference type="ARBA" id="ARBA00004123"/>
    </source>
</evidence>
<evidence type="ECO:0000259" key="15">
    <source>
        <dbReference type="SMART" id="SM00891"/>
    </source>
</evidence>
<dbReference type="Gene3D" id="1.10.10.10">
    <property type="entry name" value="Winged helix-like DNA-binding domain superfamily/Winged helix DNA-binding domain"/>
    <property type="match status" value="1"/>
</dbReference>
<comment type="similarity">
    <text evidence="3 14">Belongs to the XPF family.</text>
</comment>